<evidence type="ECO:0000313" key="2">
    <source>
        <dbReference type="EMBL" id="QDT36258.1"/>
    </source>
</evidence>
<protein>
    <submittedName>
        <fullName evidence="2">RES domain protein</fullName>
    </submittedName>
</protein>
<dbReference type="Pfam" id="PF08808">
    <property type="entry name" value="RES"/>
    <property type="match status" value="1"/>
</dbReference>
<proteinExistence type="predicted"/>
<feature type="domain" description="RES" evidence="1">
    <location>
        <begin position="1"/>
        <end position="121"/>
    </location>
</feature>
<organism evidence="2 3">
    <name type="scientific">Stratiformator vulcanicus</name>
    <dbReference type="NCBI Taxonomy" id="2527980"/>
    <lineage>
        <taxon>Bacteria</taxon>
        <taxon>Pseudomonadati</taxon>
        <taxon>Planctomycetota</taxon>
        <taxon>Planctomycetia</taxon>
        <taxon>Planctomycetales</taxon>
        <taxon>Planctomycetaceae</taxon>
        <taxon>Stratiformator</taxon>
    </lineage>
</organism>
<evidence type="ECO:0000313" key="3">
    <source>
        <dbReference type="Proteomes" id="UP000317318"/>
    </source>
</evidence>
<dbReference type="AlphaFoldDB" id="A0A517QXF0"/>
<keyword evidence="3" id="KW-1185">Reference proteome</keyword>
<accession>A0A517QXF0</accession>
<reference evidence="2 3" key="1">
    <citation type="submission" date="2019-02" db="EMBL/GenBank/DDBJ databases">
        <title>Deep-cultivation of Planctomycetes and their phenomic and genomic characterization uncovers novel biology.</title>
        <authorList>
            <person name="Wiegand S."/>
            <person name="Jogler M."/>
            <person name="Boedeker C."/>
            <person name="Pinto D."/>
            <person name="Vollmers J."/>
            <person name="Rivas-Marin E."/>
            <person name="Kohn T."/>
            <person name="Peeters S.H."/>
            <person name="Heuer A."/>
            <person name="Rast P."/>
            <person name="Oberbeckmann S."/>
            <person name="Bunk B."/>
            <person name="Jeske O."/>
            <person name="Meyerdierks A."/>
            <person name="Storesund J.E."/>
            <person name="Kallscheuer N."/>
            <person name="Luecker S."/>
            <person name="Lage O.M."/>
            <person name="Pohl T."/>
            <person name="Merkel B.J."/>
            <person name="Hornburger P."/>
            <person name="Mueller R.-W."/>
            <person name="Bruemmer F."/>
            <person name="Labrenz M."/>
            <person name="Spormann A.M."/>
            <person name="Op den Camp H."/>
            <person name="Overmann J."/>
            <person name="Amann R."/>
            <person name="Jetten M.S.M."/>
            <person name="Mascher T."/>
            <person name="Medema M.H."/>
            <person name="Devos D.P."/>
            <person name="Kaster A.-K."/>
            <person name="Ovreas L."/>
            <person name="Rohde M."/>
            <person name="Galperin M.Y."/>
            <person name="Jogler C."/>
        </authorList>
    </citation>
    <scope>NUCLEOTIDE SEQUENCE [LARGE SCALE GENOMIC DNA]</scope>
    <source>
        <strain evidence="2 3">Pan189</strain>
    </source>
</reference>
<name>A0A517QXF0_9PLAN</name>
<dbReference type="KEGG" id="svp:Pan189_06130"/>
<gene>
    <name evidence="2" type="ORF">Pan189_06130</name>
</gene>
<dbReference type="Proteomes" id="UP000317318">
    <property type="component" value="Chromosome"/>
</dbReference>
<dbReference type="EMBL" id="CP036268">
    <property type="protein sequence ID" value="QDT36258.1"/>
    <property type="molecule type" value="Genomic_DNA"/>
</dbReference>
<evidence type="ECO:0000259" key="1">
    <source>
        <dbReference type="Pfam" id="PF08808"/>
    </source>
</evidence>
<sequence>MVYASNSLSLATLEVLVHFRLQQLPRTDWVCMSASLPDREVGIFDDRSLSSGWHLTEKYSECVQAGERWLKSNSTVALTVPSAVLTSTASRSLDRNILLNPLHPKFDDVVSIAEPERYEFDPRLINESLGRLKETGRE</sequence>
<dbReference type="InterPro" id="IPR014914">
    <property type="entry name" value="RES_dom"/>
</dbReference>